<dbReference type="GO" id="GO:0046872">
    <property type="term" value="F:metal ion binding"/>
    <property type="evidence" value="ECO:0007669"/>
    <property type="project" value="UniProtKB-KW"/>
</dbReference>
<evidence type="ECO:0000256" key="2">
    <source>
        <dbReference type="ARBA" id="ARBA00022679"/>
    </source>
</evidence>
<dbReference type="RefSeq" id="WP_122113090.1">
    <property type="nucleotide sequence ID" value="NZ_QOKZ01000005.1"/>
</dbReference>
<comment type="caution">
    <text evidence="5">The sequence shown here is derived from an EMBL/GenBank/DDBJ whole genome shotgun (WGS) entry which is preliminary data.</text>
</comment>
<dbReference type="PANTHER" id="PTHR37418:SF2">
    <property type="entry name" value="3-KETO-5-AMINOHEXANOATE CLEAVAGE ENZYME"/>
    <property type="match status" value="1"/>
</dbReference>
<dbReference type="InterPro" id="IPR008567">
    <property type="entry name" value="BKACE"/>
</dbReference>
<dbReference type="Pfam" id="PF05853">
    <property type="entry name" value="BKACE"/>
    <property type="match status" value="1"/>
</dbReference>
<dbReference type="GO" id="GO:0043720">
    <property type="term" value="F:3-keto-5-aminohexanoate cleavage activity"/>
    <property type="evidence" value="ECO:0007669"/>
    <property type="project" value="InterPro"/>
</dbReference>
<evidence type="ECO:0000256" key="1">
    <source>
        <dbReference type="ARBA" id="ARBA00001947"/>
    </source>
</evidence>
<gene>
    <name evidence="5" type="ORF">C9E81_14630</name>
</gene>
<comment type="cofactor">
    <cofactor evidence="1">
        <name>Zn(2+)</name>
        <dbReference type="ChEBI" id="CHEBI:29105"/>
    </cofactor>
</comment>
<dbReference type="InterPro" id="IPR013785">
    <property type="entry name" value="Aldolase_TIM"/>
</dbReference>
<proteinExistence type="predicted"/>
<keyword evidence="6" id="KW-1185">Reference proteome</keyword>
<evidence type="ECO:0000313" key="6">
    <source>
        <dbReference type="Proteomes" id="UP000273516"/>
    </source>
</evidence>
<dbReference type="EMBL" id="QOKZ01000005">
    <property type="protein sequence ID" value="RMC34379.1"/>
    <property type="molecule type" value="Genomic_DNA"/>
</dbReference>
<dbReference type="OrthoDB" id="9805277at2"/>
<keyword evidence="3" id="KW-0479">Metal-binding</keyword>
<protein>
    <submittedName>
        <fullName evidence="5">3-keto-5-aminohexanoate cleavage protein</fullName>
    </submittedName>
</protein>
<evidence type="ECO:0000313" key="5">
    <source>
        <dbReference type="EMBL" id="RMC34379.1"/>
    </source>
</evidence>
<dbReference type="PANTHER" id="PTHR37418">
    <property type="entry name" value="3-KETO-5-AMINOHEXANOATE CLEAVAGE ENZYME-RELATED"/>
    <property type="match status" value="1"/>
</dbReference>
<evidence type="ECO:0000256" key="4">
    <source>
        <dbReference type="ARBA" id="ARBA00022833"/>
    </source>
</evidence>
<sequence>MAKPRKTIITCAVTGAIHTPSMSEYLPVTPAEIAEAAIGAAEAGAAVIHLHARNPQDGRPDQTPEAFEPFLRVIKQRSDCVVNITTGGAPTMSIEERVRPAATWKPEVASLNMGTMNFGLFPMLARFEGKLRHEWERDYLANRDIVFRNTFGDIEHILTTLGANGTRFEFECYDSAHLYNLKHFFDAGLVKGPLFIQTVFGLMGGIGAHPEDVMHMKRTADRLFGDNYRWSVLGAGKNQMAVAAMAAAMGGHVRVGLEDSLWNGPGRLARTNAEQVTRARQIIEGLGLEIATPDEAREILALKGGDQVGF</sequence>
<dbReference type="Gene3D" id="3.20.20.70">
    <property type="entry name" value="Aldolase class I"/>
    <property type="match status" value="1"/>
</dbReference>
<reference evidence="5 6" key="1">
    <citation type="submission" date="2018-07" db="EMBL/GenBank/DDBJ databases">
        <authorList>
            <person name="Zhang Y."/>
            <person name="Wang L."/>
            <person name="Ma S."/>
        </authorList>
    </citation>
    <scope>NUCLEOTIDE SEQUENCE [LARGE SCALE GENOMIC DNA]</scope>
    <source>
        <strain evidence="5 6">4-2</strain>
    </source>
</reference>
<accession>A0A3M0M9Q2</accession>
<keyword evidence="4" id="KW-0862">Zinc</keyword>
<organism evidence="5 6">
    <name type="scientific">Paracoccus alkanivorans</name>
    <dbReference type="NCBI Taxonomy" id="2116655"/>
    <lineage>
        <taxon>Bacteria</taxon>
        <taxon>Pseudomonadati</taxon>
        <taxon>Pseudomonadota</taxon>
        <taxon>Alphaproteobacteria</taxon>
        <taxon>Rhodobacterales</taxon>
        <taxon>Paracoccaceae</taxon>
        <taxon>Paracoccus</taxon>
    </lineage>
</organism>
<dbReference type="Proteomes" id="UP000273516">
    <property type="component" value="Unassembled WGS sequence"/>
</dbReference>
<keyword evidence="2" id="KW-0808">Transferase</keyword>
<evidence type="ECO:0000256" key="3">
    <source>
        <dbReference type="ARBA" id="ARBA00022723"/>
    </source>
</evidence>
<name>A0A3M0M9Q2_9RHOB</name>
<dbReference type="AlphaFoldDB" id="A0A3M0M9Q2"/>